<dbReference type="InterPro" id="IPR000192">
    <property type="entry name" value="Aminotrans_V_dom"/>
</dbReference>
<gene>
    <name evidence="2" type="ORF">F4X14_07530</name>
</gene>
<reference evidence="2" key="1">
    <citation type="submission" date="2019-09" db="EMBL/GenBank/DDBJ databases">
        <title>Characterisation of the sponge microbiome using genome-centric metagenomics.</title>
        <authorList>
            <person name="Engelberts J.P."/>
            <person name="Robbins S.J."/>
            <person name="De Goeij J.M."/>
            <person name="Aranda M."/>
            <person name="Bell S.C."/>
            <person name="Webster N.S."/>
        </authorList>
    </citation>
    <scope>NUCLEOTIDE SEQUENCE</scope>
    <source>
        <strain evidence="2">SB0661_bin_32</strain>
    </source>
</reference>
<keyword evidence="2" id="KW-0808">Transferase</keyword>
<evidence type="ECO:0000259" key="1">
    <source>
        <dbReference type="Pfam" id="PF00266"/>
    </source>
</evidence>
<dbReference type="InterPro" id="IPR015422">
    <property type="entry name" value="PyrdxlP-dep_Trfase_small"/>
</dbReference>
<accession>A0A6B1D5D2</accession>
<protein>
    <submittedName>
        <fullName evidence="2">Aminotransferase class V-fold PLP-dependent enzyme</fullName>
    </submittedName>
</protein>
<comment type="caution">
    <text evidence="2">The sequence shown here is derived from an EMBL/GenBank/DDBJ whole genome shotgun (WGS) entry which is preliminary data.</text>
</comment>
<dbReference type="InterPro" id="IPR015424">
    <property type="entry name" value="PyrdxlP-dep_Trfase"/>
</dbReference>
<dbReference type="AlphaFoldDB" id="A0A6B1D5D2"/>
<dbReference type="InterPro" id="IPR015421">
    <property type="entry name" value="PyrdxlP-dep_Trfase_major"/>
</dbReference>
<sequence>MDTEPGELQNCPLSQLRADVPLASGYIYLNSCTFGPVLRSLQRCMADALREENEEIIAVRGKEPGVRFYERAEKARQSAAELLGVLAADVAWVYNTTTASRLAIMSVDWQAGDRLAVTAVEHHHSSTARRYA</sequence>
<proteinExistence type="predicted"/>
<dbReference type="EMBL" id="VXMH01000033">
    <property type="protein sequence ID" value="MYC94806.1"/>
    <property type="molecule type" value="Genomic_DNA"/>
</dbReference>
<dbReference type="Gene3D" id="3.90.1150.10">
    <property type="entry name" value="Aspartate Aminotransferase, domain 1"/>
    <property type="match status" value="1"/>
</dbReference>
<evidence type="ECO:0000313" key="2">
    <source>
        <dbReference type="EMBL" id="MYC94806.1"/>
    </source>
</evidence>
<dbReference type="GO" id="GO:0008483">
    <property type="term" value="F:transaminase activity"/>
    <property type="evidence" value="ECO:0007669"/>
    <property type="project" value="UniProtKB-KW"/>
</dbReference>
<dbReference type="SUPFAM" id="SSF53383">
    <property type="entry name" value="PLP-dependent transferases"/>
    <property type="match status" value="1"/>
</dbReference>
<dbReference type="Gene3D" id="3.40.640.10">
    <property type="entry name" value="Type I PLP-dependent aspartate aminotransferase-like (Major domain)"/>
    <property type="match status" value="1"/>
</dbReference>
<dbReference type="Pfam" id="PF00266">
    <property type="entry name" value="Aminotran_5"/>
    <property type="match status" value="1"/>
</dbReference>
<name>A0A6B1D5D2_9CHLR</name>
<feature type="domain" description="Aminotransferase class V" evidence="1">
    <location>
        <begin position="62"/>
        <end position="124"/>
    </location>
</feature>
<keyword evidence="2" id="KW-0032">Aminotransferase</keyword>
<organism evidence="2">
    <name type="scientific">Caldilineaceae bacterium SB0661_bin_32</name>
    <dbReference type="NCBI Taxonomy" id="2605255"/>
    <lineage>
        <taxon>Bacteria</taxon>
        <taxon>Bacillati</taxon>
        <taxon>Chloroflexota</taxon>
        <taxon>Caldilineae</taxon>
        <taxon>Caldilineales</taxon>
        <taxon>Caldilineaceae</taxon>
    </lineage>
</organism>